<dbReference type="Gene3D" id="3.30.160.60">
    <property type="entry name" value="Classic Zinc Finger"/>
    <property type="match status" value="2"/>
</dbReference>
<protein>
    <recommendedName>
        <fullName evidence="11">C2H2-type domain-containing protein</fullName>
    </recommendedName>
</protein>
<dbReference type="GO" id="GO:0000977">
    <property type="term" value="F:RNA polymerase II transcription regulatory region sequence-specific DNA binding"/>
    <property type="evidence" value="ECO:0007669"/>
    <property type="project" value="TreeGrafter"/>
</dbReference>
<evidence type="ECO:0000256" key="5">
    <source>
        <dbReference type="ARBA" id="ARBA00022833"/>
    </source>
</evidence>
<keyword evidence="8" id="KW-0539">Nucleus</keyword>
<evidence type="ECO:0000256" key="1">
    <source>
        <dbReference type="ARBA" id="ARBA00004123"/>
    </source>
</evidence>
<dbReference type="GO" id="GO:0000981">
    <property type="term" value="F:DNA-binding transcription factor activity, RNA polymerase II-specific"/>
    <property type="evidence" value="ECO:0007669"/>
    <property type="project" value="TreeGrafter"/>
</dbReference>
<dbReference type="Pfam" id="PF00096">
    <property type="entry name" value="zf-C2H2"/>
    <property type="match status" value="2"/>
</dbReference>
<dbReference type="InterPro" id="IPR050717">
    <property type="entry name" value="C2H2-ZF_Transcription_Reg"/>
</dbReference>
<keyword evidence="2" id="KW-0479">Metal-binding</keyword>
<evidence type="ECO:0000256" key="9">
    <source>
        <dbReference type="ARBA" id="ARBA00038339"/>
    </source>
</evidence>
<evidence type="ECO:0000256" key="6">
    <source>
        <dbReference type="ARBA" id="ARBA00023015"/>
    </source>
</evidence>
<evidence type="ECO:0000256" key="2">
    <source>
        <dbReference type="ARBA" id="ARBA00022723"/>
    </source>
</evidence>
<comment type="caution">
    <text evidence="12">The sequence shown here is derived from an EMBL/GenBank/DDBJ whole genome shotgun (WGS) entry which is preliminary data.</text>
</comment>
<sequence length="156" mass="18505">MLWMAYCEQMRRQHLVRSPDARDKTVPPKSHKFDFAHLAESATRKDEFRNEVAEKTAGLPDSDAVYCRSSHAQPLRVTSFDFRREIGERTLAATLGKTRGRRARVKKQYICRFCGRHFTKSYNLLIHERTHTDERPYPCDICGKRFRRQDHLRDHK</sequence>
<evidence type="ECO:0000313" key="12">
    <source>
        <dbReference type="EMBL" id="KAK2162303.1"/>
    </source>
</evidence>
<organism evidence="12 13">
    <name type="scientific">Ridgeia piscesae</name>
    <name type="common">Tubeworm</name>
    <dbReference type="NCBI Taxonomy" id="27915"/>
    <lineage>
        <taxon>Eukaryota</taxon>
        <taxon>Metazoa</taxon>
        <taxon>Spiralia</taxon>
        <taxon>Lophotrochozoa</taxon>
        <taxon>Annelida</taxon>
        <taxon>Polychaeta</taxon>
        <taxon>Sedentaria</taxon>
        <taxon>Canalipalpata</taxon>
        <taxon>Sabellida</taxon>
        <taxon>Siboglinidae</taxon>
        <taxon>Ridgeia</taxon>
    </lineage>
</organism>
<evidence type="ECO:0000259" key="11">
    <source>
        <dbReference type="PROSITE" id="PS50157"/>
    </source>
</evidence>
<dbReference type="FunFam" id="3.30.160.60:FF:000311">
    <property type="entry name" value="protein odd-skipped-related 2 isoform X1"/>
    <property type="match status" value="1"/>
</dbReference>
<comment type="subcellular location">
    <subcellularLocation>
        <location evidence="1">Nucleus</location>
    </subcellularLocation>
</comment>
<dbReference type="AlphaFoldDB" id="A0AAD9JZE3"/>
<keyword evidence="7" id="KW-0804">Transcription</keyword>
<evidence type="ECO:0000256" key="4">
    <source>
        <dbReference type="ARBA" id="ARBA00022771"/>
    </source>
</evidence>
<keyword evidence="6" id="KW-0805">Transcription regulation</keyword>
<name>A0AAD9JZE3_RIDPI</name>
<dbReference type="InterPro" id="IPR036236">
    <property type="entry name" value="Znf_C2H2_sf"/>
</dbReference>
<accession>A0AAD9JZE3</accession>
<reference evidence="12" key="1">
    <citation type="journal article" date="2023" name="Mol. Biol. Evol.">
        <title>Third-Generation Sequencing Reveals the Adaptive Role of the Epigenome in Three Deep-Sea Polychaetes.</title>
        <authorList>
            <person name="Perez M."/>
            <person name="Aroh O."/>
            <person name="Sun Y."/>
            <person name="Lan Y."/>
            <person name="Juniper S.K."/>
            <person name="Young C.R."/>
            <person name="Angers B."/>
            <person name="Qian P.Y."/>
        </authorList>
    </citation>
    <scope>NUCLEOTIDE SEQUENCE</scope>
    <source>
        <strain evidence="12">R07B-5</strain>
    </source>
</reference>
<evidence type="ECO:0000256" key="8">
    <source>
        <dbReference type="ARBA" id="ARBA00023242"/>
    </source>
</evidence>
<proteinExistence type="inferred from homology"/>
<dbReference type="InterPro" id="IPR013087">
    <property type="entry name" value="Znf_C2H2_type"/>
</dbReference>
<keyword evidence="4 10" id="KW-0863">Zinc-finger</keyword>
<dbReference type="EMBL" id="JAODUO010001528">
    <property type="protein sequence ID" value="KAK2162303.1"/>
    <property type="molecule type" value="Genomic_DNA"/>
</dbReference>
<keyword evidence="5" id="KW-0862">Zinc</keyword>
<dbReference type="Proteomes" id="UP001209878">
    <property type="component" value="Unassembled WGS sequence"/>
</dbReference>
<dbReference type="GO" id="GO:0008270">
    <property type="term" value="F:zinc ion binding"/>
    <property type="evidence" value="ECO:0007669"/>
    <property type="project" value="UniProtKB-KW"/>
</dbReference>
<dbReference type="FunFam" id="3.30.160.60:FF:000090">
    <property type="entry name" value="Odd-skipped-related transciption factor 2"/>
    <property type="match status" value="1"/>
</dbReference>
<keyword evidence="13" id="KW-1185">Reference proteome</keyword>
<gene>
    <name evidence="12" type="ORF">NP493_1527g00050</name>
</gene>
<dbReference type="PANTHER" id="PTHR14196:SF0">
    <property type="entry name" value="PROTEIN BOWEL"/>
    <property type="match status" value="1"/>
</dbReference>
<feature type="domain" description="C2H2-type" evidence="11">
    <location>
        <begin position="137"/>
        <end position="156"/>
    </location>
</feature>
<dbReference type="PROSITE" id="PS00028">
    <property type="entry name" value="ZINC_FINGER_C2H2_1"/>
    <property type="match status" value="1"/>
</dbReference>
<dbReference type="GO" id="GO:0005634">
    <property type="term" value="C:nucleus"/>
    <property type="evidence" value="ECO:0007669"/>
    <property type="project" value="UniProtKB-SubCell"/>
</dbReference>
<evidence type="ECO:0000256" key="10">
    <source>
        <dbReference type="PROSITE-ProRule" id="PRU00042"/>
    </source>
</evidence>
<evidence type="ECO:0000256" key="3">
    <source>
        <dbReference type="ARBA" id="ARBA00022737"/>
    </source>
</evidence>
<evidence type="ECO:0000313" key="13">
    <source>
        <dbReference type="Proteomes" id="UP001209878"/>
    </source>
</evidence>
<keyword evidence="3" id="KW-0677">Repeat</keyword>
<comment type="similarity">
    <text evidence="9">Belongs to the Odd C2H2-type zinc-finger protein family.</text>
</comment>
<feature type="domain" description="C2H2-type" evidence="11">
    <location>
        <begin position="109"/>
        <end position="136"/>
    </location>
</feature>
<dbReference type="SUPFAM" id="SSF57667">
    <property type="entry name" value="beta-beta-alpha zinc fingers"/>
    <property type="match status" value="1"/>
</dbReference>
<dbReference type="PROSITE" id="PS50157">
    <property type="entry name" value="ZINC_FINGER_C2H2_2"/>
    <property type="match status" value="2"/>
</dbReference>
<dbReference type="PANTHER" id="PTHR14196">
    <property type="entry name" value="ODD-SKIPPED - RELATED"/>
    <property type="match status" value="1"/>
</dbReference>
<dbReference type="SMART" id="SM00355">
    <property type="entry name" value="ZnF_C2H2"/>
    <property type="match status" value="2"/>
</dbReference>
<evidence type="ECO:0000256" key="7">
    <source>
        <dbReference type="ARBA" id="ARBA00023163"/>
    </source>
</evidence>